<dbReference type="GO" id="GO:0070402">
    <property type="term" value="F:NADPH binding"/>
    <property type="evidence" value="ECO:0007669"/>
    <property type="project" value="TreeGrafter"/>
</dbReference>
<protein>
    <submittedName>
        <fullName evidence="1">Thymidylate synthase</fullName>
    </submittedName>
</protein>
<evidence type="ECO:0000313" key="1">
    <source>
        <dbReference type="EMBL" id="ATI19472.1"/>
    </source>
</evidence>
<dbReference type="Gene3D" id="3.30.1360.170">
    <property type="match status" value="1"/>
</dbReference>
<dbReference type="InterPro" id="IPR036098">
    <property type="entry name" value="Thymidylate_synthase_ThyX_sf"/>
</dbReference>
<proteinExistence type="predicted"/>
<accession>A0A384WXP6</accession>
<dbReference type="GO" id="GO:0004799">
    <property type="term" value="F:thymidylate synthase activity"/>
    <property type="evidence" value="ECO:0007669"/>
    <property type="project" value="TreeGrafter"/>
</dbReference>
<reference evidence="1 2" key="1">
    <citation type="submission" date="2017-08" db="EMBL/GenBank/DDBJ databases">
        <title>Complete genome sequence of bacteriophage vB_VpaS_KF6.</title>
        <authorList>
            <person name="Yu J."/>
            <person name="Kwak S.-J."/>
            <person name="Lim J.-A."/>
            <person name="Chang H.-J."/>
        </authorList>
    </citation>
    <scope>NUCLEOTIDE SEQUENCE [LARGE SCALE GENOMIC DNA]</scope>
</reference>
<dbReference type="SUPFAM" id="SSF69796">
    <property type="entry name" value="Thymidylate synthase-complementing protein Thy1"/>
    <property type="match status" value="1"/>
</dbReference>
<dbReference type="PANTHER" id="PTHR34934">
    <property type="entry name" value="FLAVIN-DEPENDENT THYMIDYLATE SYNTHASE"/>
    <property type="match status" value="1"/>
</dbReference>
<dbReference type="GO" id="GO:0006231">
    <property type="term" value="P:dTMP biosynthetic process"/>
    <property type="evidence" value="ECO:0007669"/>
    <property type="project" value="InterPro"/>
</dbReference>
<dbReference type="EMBL" id="MF754116">
    <property type="protein sequence ID" value="ATI19472.1"/>
    <property type="molecule type" value="Genomic_DNA"/>
</dbReference>
<dbReference type="GO" id="GO:0050797">
    <property type="term" value="F:thymidylate synthase (FAD) activity"/>
    <property type="evidence" value="ECO:0007669"/>
    <property type="project" value="InterPro"/>
</dbReference>
<dbReference type="Gene3D" id="1.20.5.3070">
    <property type="match status" value="1"/>
</dbReference>
<dbReference type="Pfam" id="PF02511">
    <property type="entry name" value="Thy1"/>
    <property type="match status" value="1"/>
</dbReference>
<dbReference type="InterPro" id="IPR003669">
    <property type="entry name" value="Thymidylate_synthase_ThyX"/>
</dbReference>
<dbReference type="PROSITE" id="PS51331">
    <property type="entry name" value="THYX"/>
    <property type="match status" value="1"/>
</dbReference>
<dbReference type="PANTHER" id="PTHR34934:SF1">
    <property type="entry name" value="FLAVIN-DEPENDENT THYMIDYLATE SYNTHASE"/>
    <property type="match status" value="1"/>
</dbReference>
<name>A0A384WXP6_9CAUD</name>
<gene>
    <name evidence="1" type="ORF">KF6_064</name>
</gene>
<dbReference type="Proteomes" id="UP000259921">
    <property type="component" value="Segment"/>
</dbReference>
<evidence type="ECO:0000313" key="2">
    <source>
        <dbReference type="Proteomes" id="UP000259921"/>
    </source>
</evidence>
<dbReference type="GO" id="GO:0050660">
    <property type="term" value="F:flavin adenine dinucleotide binding"/>
    <property type="evidence" value="ECO:0007669"/>
    <property type="project" value="InterPro"/>
</dbReference>
<sequence length="227" mass="25936">MHTANIIAITKPLIDDINTAAELVGYCARVTSPQNQSNTETMPGLMNYCLKHKHFSIFEMANMVLEINTTRDISRQILRHRSFSYQEFSQRYAAVSPEIIYREARMQDQKNRQSSVLCSDPDINAAFQDNQDHVHAVAIEAYNTALSKGIAKEQARAVLPEGLTATRMYMNGTIRSWIHYCLVRCGVETQREHRMIAKQACEILLEQFPFFEPLLGKCLDPDYSAEQ</sequence>
<dbReference type="CDD" id="cd20175">
    <property type="entry name" value="ThyX"/>
    <property type="match status" value="1"/>
</dbReference>
<organism evidence="1 2">
    <name type="scientific">Vibrio phage vB_VpaS_KF6</name>
    <dbReference type="NCBI Taxonomy" id="2041477"/>
    <lineage>
        <taxon>Viruses</taxon>
        <taxon>Duplodnaviria</taxon>
        <taxon>Heunggongvirae</taxon>
        <taxon>Uroviricota</taxon>
        <taxon>Caudoviricetes</taxon>
        <taxon>Mardecavirus</taxon>
        <taxon>Mardecavirus SSP002</taxon>
    </lineage>
</organism>
<dbReference type="NCBIfam" id="TIGR02170">
    <property type="entry name" value="thyX"/>
    <property type="match status" value="1"/>
</dbReference>